<dbReference type="Proteomes" id="UP000204221">
    <property type="component" value="Chromosome"/>
</dbReference>
<dbReference type="InterPro" id="IPR007278">
    <property type="entry name" value="DUF397"/>
</dbReference>
<gene>
    <name evidence="1" type="ORF">AHOG_23865</name>
</gene>
<reference evidence="1 2" key="1">
    <citation type="submission" date="2017-07" db="EMBL/GenBank/DDBJ databases">
        <title>Complete genome sequence of Actinoalloteichus hoggarensis DSM 45943, type strain of Actinoalloteichus hoggarensis.</title>
        <authorList>
            <person name="Ruckert C."/>
            <person name="Nouioui I."/>
            <person name="Willmese J."/>
            <person name="van Wezel G."/>
            <person name="Klenk H.-P."/>
            <person name="Kalinowski J."/>
            <person name="Zotchev S.B."/>
        </authorList>
    </citation>
    <scope>NUCLEOTIDE SEQUENCE [LARGE SCALE GENOMIC DNA]</scope>
    <source>
        <strain evidence="1 2">DSM 45943</strain>
    </source>
</reference>
<proteinExistence type="predicted"/>
<dbReference type="EMBL" id="CP022521">
    <property type="protein sequence ID" value="ASO22379.1"/>
    <property type="molecule type" value="Genomic_DNA"/>
</dbReference>
<protein>
    <submittedName>
        <fullName evidence="1">Uncharacterized protein</fullName>
    </submittedName>
</protein>
<dbReference type="Pfam" id="PF04149">
    <property type="entry name" value="DUF397"/>
    <property type="match status" value="1"/>
</dbReference>
<keyword evidence="2" id="KW-1185">Reference proteome</keyword>
<evidence type="ECO:0000313" key="1">
    <source>
        <dbReference type="EMBL" id="ASO22379.1"/>
    </source>
</evidence>
<accession>A0A221WA26</accession>
<sequence length="66" mass="7278">MNGRSSSGRPHEAQWIKSTRSANNGRCVEMCSSPATVAVRDSRNPDRRPRLPRPTFDAVLTAVIGR</sequence>
<dbReference type="KEGG" id="ahg:AHOG_23865"/>
<dbReference type="AlphaFoldDB" id="A0A221WA26"/>
<organism evidence="1 2">
    <name type="scientific">Actinoalloteichus hoggarensis</name>
    <dbReference type="NCBI Taxonomy" id="1470176"/>
    <lineage>
        <taxon>Bacteria</taxon>
        <taxon>Bacillati</taxon>
        <taxon>Actinomycetota</taxon>
        <taxon>Actinomycetes</taxon>
        <taxon>Pseudonocardiales</taxon>
        <taxon>Pseudonocardiaceae</taxon>
        <taxon>Actinoalloteichus</taxon>
    </lineage>
</organism>
<name>A0A221WA26_9PSEU</name>
<evidence type="ECO:0000313" key="2">
    <source>
        <dbReference type="Proteomes" id="UP000204221"/>
    </source>
</evidence>